<dbReference type="Gene3D" id="3.10.450.50">
    <property type="match status" value="1"/>
</dbReference>
<feature type="domain" description="SnoaL-like" evidence="1">
    <location>
        <begin position="10"/>
        <end position="115"/>
    </location>
</feature>
<reference evidence="2 3" key="1">
    <citation type="submission" date="2023-07" db="EMBL/GenBank/DDBJ databases">
        <title>Sequencing the genomes of 1000 actinobacteria strains.</title>
        <authorList>
            <person name="Klenk H.-P."/>
        </authorList>
    </citation>
    <scope>NUCLEOTIDE SEQUENCE [LARGE SCALE GENOMIC DNA]</scope>
    <source>
        <strain evidence="2 3">DSM 20167</strain>
    </source>
</reference>
<dbReference type="EMBL" id="JAVDYI010000001">
    <property type="protein sequence ID" value="MDR7357294.1"/>
    <property type="molecule type" value="Genomic_DNA"/>
</dbReference>
<dbReference type="Proteomes" id="UP001183817">
    <property type="component" value="Unassembled WGS sequence"/>
</dbReference>
<dbReference type="PANTHER" id="PTHR41252:SF1">
    <property type="entry name" value="BLR2505 PROTEIN"/>
    <property type="match status" value="1"/>
</dbReference>
<dbReference type="SUPFAM" id="SSF54427">
    <property type="entry name" value="NTF2-like"/>
    <property type="match status" value="1"/>
</dbReference>
<evidence type="ECO:0000313" key="2">
    <source>
        <dbReference type="EMBL" id="MDR7357294.1"/>
    </source>
</evidence>
<sequence>MGTKENAELVRRGYEAFSAGDMATLGEVFAADAVWHVAGRSVLAGKKQGRDAILGYFGEMGTRSGGSLKVTVQEIIGGENRTVALQHTEAENNGKNMDADGALAFQIRDGKITEVREFFDDTAQGDAFWA</sequence>
<evidence type="ECO:0000313" key="3">
    <source>
        <dbReference type="Proteomes" id="UP001183817"/>
    </source>
</evidence>
<accession>A0ABU2BF74</accession>
<dbReference type="RefSeq" id="WP_310288655.1">
    <property type="nucleotide sequence ID" value="NZ_BAAAWO010000001.1"/>
</dbReference>
<comment type="caution">
    <text evidence="2">The sequence shown here is derived from an EMBL/GenBank/DDBJ whole genome shotgun (WGS) entry which is preliminary data.</text>
</comment>
<name>A0ABU2BF74_9MICC</name>
<dbReference type="Pfam" id="PF12680">
    <property type="entry name" value="SnoaL_2"/>
    <property type="match status" value="1"/>
</dbReference>
<proteinExistence type="predicted"/>
<keyword evidence="3" id="KW-1185">Reference proteome</keyword>
<evidence type="ECO:0000259" key="1">
    <source>
        <dbReference type="Pfam" id="PF12680"/>
    </source>
</evidence>
<organism evidence="2 3">
    <name type="scientific">Paeniglutamicibacter sulfureus</name>
    <dbReference type="NCBI Taxonomy" id="43666"/>
    <lineage>
        <taxon>Bacteria</taxon>
        <taxon>Bacillati</taxon>
        <taxon>Actinomycetota</taxon>
        <taxon>Actinomycetes</taxon>
        <taxon>Micrococcales</taxon>
        <taxon>Micrococcaceae</taxon>
        <taxon>Paeniglutamicibacter</taxon>
    </lineage>
</organism>
<dbReference type="PANTHER" id="PTHR41252">
    <property type="entry name" value="BLR2505 PROTEIN"/>
    <property type="match status" value="1"/>
</dbReference>
<dbReference type="CDD" id="cd00531">
    <property type="entry name" value="NTF2_like"/>
    <property type="match status" value="1"/>
</dbReference>
<dbReference type="InterPro" id="IPR037401">
    <property type="entry name" value="SnoaL-like"/>
</dbReference>
<protein>
    <submittedName>
        <fullName evidence="2">Ketosteroid isomerase-like protein</fullName>
    </submittedName>
</protein>
<gene>
    <name evidence="2" type="ORF">J2S64_000985</name>
</gene>
<dbReference type="InterPro" id="IPR032710">
    <property type="entry name" value="NTF2-like_dom_sf"/>
</dbReference>